<feature type="transmembrane region" description="Helical" evidence="1">
    <location>
        <begin position="41"/>
        <end position="60"/>
    </location>
</feature>
<keyword evidence="1" id="KW-0472">Membrane</keyword>
<keyword evidence="1" id="KW-0812">Transmembrane</keyword>
<dbReference type="EMBL" id="JACCBD010000001">
    <property type="protein sequence ID" value="NYD27265.1"/>
    <property type="molecule type" value="Genomic_DNA"/>
</dbReference>
<keyword evidence="1" id="KW-1133">Transmembrane helix</keyword>
<feature type="transmembrane region" description="Helical" evidence="1">
    <location>
        <begin position="125"/>
        <end position="142"/>
    </location>
</feature>
<protein>
    <submittedName>
        <fullName evidence="2">Uncharacterized protein</fullName>
    </submittedName>
</protein>
<feature type="transmembrane region" description="Helical" evidence="1">
    <location>
        <begin position="81"/>
        <end position="105"/>
    </location>
</feature>
<accession>A0A852R735</accession>
<proteinExistence type="predicted"/>
<gene>
    <name evidence="2" type="ORF">BJ960_002068</name>
</gene>
<organism evidence="2 3">
    <name type="scientific">Leucobacter aridicollis</name>
    <dbReference type="NCBI Taxonomy" id="283878"/>
    <lineage>
        <taxon>Bacteria</taxon>
        <taxon>Bacillati</taxon>
        <taxon>Actinomycetota</taxon>
        <taxon>Actinomycetes</taxon>
        <taxon>Micrococcales</taxon>
        <taxon>Microbacteriaceae</taxon>
        <taxon>Leucobacter</taxon>
    </lineage>
</organism>
<evidence type="ECO:0000256" key="1">
    <source>
        <dbReference type="SAM" id="Phobius"/>
    </source>
</evidence>
<dbReference type="RefSeq" id="WP_185987237.1">
    <property type="nucleotide sequence ID" value="NZ_BAAALZ010000001.1"/>
</dbReference>
<name>A0A852R735_9MICO</name>
<comment type="caution">
    <text evidence="2">The sequence shown here is derived from an EMBL/GenBank/DDBJ whole genome shotgun (WGS) entry which is preliminary data.</text>
</comment>
<evidence type="ECO:0000313" key="3">
    <source>
        <dbReference type="Proteomes" id="UP000586095"/>
    </source>
</evidence>
<evidence type="ECO:0000313" key="2">
    <source>
        <dbReference type="EMBL" id="NYD27265.1"/>
    </source>
</evidence>
<keyword evidence="3" id="KW-1185">Reference proteome</keyword>
<dbReference type="AlphaFoldDB" id="A0A852R735"/>
<dbReference type="Proteomes" id="UP000586095">
    <property type="component" value="Unassembled WGS sequence"/>
</dbReference>
<reference evidence="2 3" key="1">
    <citation type="submission" date="2020-07" db="EMBL/GenBank/DDBJ databases">
        <title>Sequencing the genomes of 1000 actinobacteria strains.</title>
        <authorList>
            <person name="Klenk H.-P."/>
        </authorList>
    </citation>
    <scope>NUCLEOTIDE SEQUENCE [LARGE SCALE GENOMIC DNA]</scope>
    <source>
        <strain evidence="2 3">DSM 17380</strain>
    </source>
</reference>
<sequence length="210" mass="21651">MVQRQQPMSRQARTARGAIGAALATVLAAASHSLAGGEVSAFAVIVTAIIALPVCVALAGRVGSLWRVGLAVGASQFLYHWAFAGIGASASLSLGAAFPMGSHAAHLASLQRFVPDAVEAGSADALMWALHALAAVVSTILISRGERATLALGRSLRRALPRPVTPAAFERPAPAPILIEAPVLRDQVARFAAWSLRGPPLAHASTQLQH</sequence>